<protein>
    <recommendedName>
        <fullName evidence="10">Elongation of very long chain fatty acids protein</fullName>
        <ecNumber evidence="10">2.3.1.199</ecNumber>
    </recommendedName>
    <alternativeName>
        <fullName evidence="10">Very-long-chain 3-oxoacyl-CoA synthase</fullName>
    </alternativeName>
</protein>
<feature type="transmembrane region" description="Helical" evidence="10">
    <location>
        <begin position="172"/>
        <end position="190"/>
    </location>
</feature>
<comment type="subcellular location">
    <subcellularLocation>
        <location evidence="1">Membrane</location>
        <topology evidence="1">Multi-pass membrane protein</topology>
    </subcellularLocation>
</comment>
<evidence type="ECO:0000256" key="6">
    <source>
        <dbReference type="ARBA" id="ARBA00022989"/>
    </source>
</evidence>
<evidence type="ECO:0000256" key="1">
    <source>
        <dbReference type="ARBA" id="ARBA00004141"/>
    </source>
</evidence>
<keyword evidence="9 10" id="KW-0275">Fatty acid biosynthesis</keyword>
<dbReference type="InterPro" id="IPR030457">
    <property type="entry name" value="ELO_CS"/>
</dbReference>
<dbReference type="RefSeq" id="XP_026274235.1">
    <property type="nucleotide sequence ID" value="XM_026418450.2"/>
</dbReference>
<dbReference type="GO" id="GO:0005789">
    <property type="term" value="C:endoplasmic reticulum membrane"/>
    <property type="evidence" value="ECO:0007669"/>
    <property type="project" value="TreeGrafter"/>
</dbReference>
<keyword evidence="7 10" id="KW-0443">Lipid metabolism</keyword>
<evidence type="ECO:0000256" key="5">
    <source>
        <dbReference type="ARBA" id="ARBA00022832"/>
    </source>
</evidence>
<feature type="transmembrane region" description="Helical" evidence="10">
    <location>
        <begin position="148"/>
        <end position="166"/>
    </location>
</feature>
<reference evidence="12 13" key="1">
    <citation type="submission" date="2025-04" db="UniProtKB">
        <authorList>
            <consortium name="RefSeq"/>
        </authorList>
    </citation>
    <scope>IDENTIFICATION</scope>
    <source>
        <tissue evidence="12 13">Whole organism</tissue>
    </source>
</reference>
<keyword evidence="4 10" id="KW-0812">Transmembrane</keyword>
<comment type="catalytic activity">
    <reaction evidence="10">
        <text>a very-long-chain acyl-CoA + malonyl-CoA + H(+) = a very-long-chain 3-oxoacyl-CoA + CO2 + CoA</text>
        <dbReference type="Rhea" id="RHEA:32727"/>
        <dbReference type="ChEBI" id="CHEBI:15378"/>
        <dbReference type="ChEBI" id="CHEBI:16526"/>
        <dbReference type="ChEBI" id="CHEBI:57287"/>
        <dbReference type="ChEBI" id="CHEBI:57384"/>
        <dbReference type="ChEBI" id="CHEBI:90725"/>
        <dbReference type="ChEBI" id="CHEBI:90736"/>
        <dbReference type="EC" id="2.3.1.199"/>
    </reaction>
</comment>
<accession>A0A6J1S665</accession>
<evidence type="ECO:0000313" key="12">
    <source>
        <dbReference type="RefSeq" id="XP_026274235.1"/>
    </source>
</evidence>
<evidence type="ECO:0000256" key="9">
    <source>
        <dbReference type="ARBA" id="ARBA00023160"/>
    </source>
</evidence>
<proteinExistence type="inferred from homology"/>
<keyword evidence="2 10" id="KW-0444">Lipid biosynthesis</keyword>
<keyword evidence="6 10" id="KW-1133">Transmembrane helix</keyword>
<evidence type="ECO:0000256" key="3">
    <source>
        <dbReference type="ARBA" id="ARBA00022679"/>
    </source>
</evidence>
<feature type="transmembrane region" description="Helical" evidence="10">
    <location>
        <begin position="111"/>
        <end position="136"/>
    </location>
</feature>
<dbReference type="PANTHER" id="PTHR11157:SF21">
    <property type="entry name" value="ELONGATION OF VERY LONG CHAIN FATTY ACIDS PROTEIN"/>
    <property type="match status" value="1"/>
</dbReference>
<dbReference type="GO" id="GO:0034626">
    <property type="term" value="P:fatty acid elongation, polyunsaturated fatty acid"/>
    <property type="evidence" value="ECO:0007669"/>
    <property type="project" value="TreeGrafter"/>
</dbReference>
<feature type="transmembrane region" description="Helical" evidence="10">
    <location>
        <begin position="234"/>
        <end position="256"/>
    </location>
</feature>
<dbReference type="AlphaFoldDB" id="A0A6J1S665"/>
<keyword evidence="3 10" id="KW-0808">Transferase</keyword>
<feature type="transmembrane region" description="Helical" evidence="10">
    <location>
        <begin position="202"/>
        <end position="222"/>
    </location>
</feature>
<organism evidence="11 13">
    <name type="scientific">Frankliniella occidentalis</name>
    <name type="common">Western flower thrips</name>
    <name type="synonym">Euthrips occidentalis</name>
    <dbReference type="NCBI Taxonomy" id="133901"/>
    <lineage>
        <taxon>Eukaryota</taxon>
        <taxon>Metazoa</taxon>
        <taxon>Ecdysozoa</taxon>
        <taxon>Arthropoda</taxon>
        <taxon>Hexapoda</taxon>
        <taxon>Insecta</taxon>
        <taxon>Pterygota</taxon>
        <taxon>Neoptera</taxon>
        <taxon>Paraneoptera</taxon>
        <taxon>Thysanoptera</taxon>
        <taxon>Terebrantia</taxon>
        <taxon>Thripoidea</taxon>
        <taxon>Thripidae</taxon>
        <taxon>Frankliniella</taxon>
    </lineage>
</organism>
<dbReference type="GO" id="GO:0009922">
    <property type="term" value="F:fatty acid elongase activity"/>
    <property type="evidence" value="ECO:0007669"/>
    <property type="project" value="UniProtKB-EC"/>
</dbReference>
<dbReference type="EC" id="2.3.1.199" evidence="10"/>
<dbReference type="GO" id="GO:0019367">
    <property type="term" value="P:fatty acid elongation, saturated fatty acid"/>
    <property type="evidence" value="ECO:0007669"/>
    <property type="project" value="TreeGrafter"/>
</dbReference>
<keyword evidence="5 10" id="KW-0276">Fatty acid metabolism</keyword>
<comment type="similarity">
    <text evidence="10">Belongs to the ELO family.</text>
</comment>
<dbReference type="KEGG" id="foc:113203661"/>
<dbReference type="GO" id="GO:0042761">
    <property type="term" value="P:very long-chain fatty acid biosynthetic process"/>
    <property type="evidence" value="ECO:0007669"/>
    <property type="project" value="TreeGrafter"/>
</dbReference>
<evidence type="ECO:0000256" key="10">
    <source>
        <dbReference type="RuleBase" id="RU361115"/>
    </source>
</evidence>
<evidence type="ECO:0000256" key="7">
    <source>
        <dbReference type="ARBA" id="ARBA00023098"/>
    </source>
</evidence>
<sequence length="266" mass="31565">MASLLRSCFSFYDYCFHELGNPHIKDWFLMSSPFPTLAIMGIYLWFVKDYGPKLMQNRPAYDLKRTMQIYNLIQVFLSGYTCYKLLAHGWLTRYSWRCEPTVFSLDDPEDYIVATMVHLYYVTKIIDLLDTIFFTLRKKWNQISFLHVYHHCGMVALSWSAVKWFTTGHGSMIMMLNSGVHTLLYLYYFLTSVSSEYNSAWWKKYLTTIQLVQFMYICIHFGQTVLHNPCHFGWVGQVVVIPQNVFIFTLFADFYYKTYIAKKKST</sequence>
<dbReference type="GeneID" id="113203661"/>
<keyword evidence="8 10" id="KW-0472">Membrane</keyword>
<dbReference type="Proteomes" id="UP000504606">
    <property type="component" value="Unplaced"/>
</dbReference>
<dbReference type="Pfam" id="PF01151">
    <property type="entry name" value="ELO"/>
    <property type="match status" value="1"/>
</dbReference>
<feature type="transmembrane region" description="Helical" evidence="10">
    <location>
        <begin position="68"/>
        <end position="91"/>
    </location>
</feature>
<feature type="transmembrane region" description="Helical" evidence="10">
    <location>
        <begin position="27"/>
        <end position="47"/>
    </location>
</feature>
<keyword evidence="11" id="KW-1185">Reference proteome</keyword>
<dbReference type="GO" id="GO:0030148">
    <property type="term" value="P:sphingolipid biosynthetic process"/>
    <property type="evidence" value="ECO:0007669"/>
    <property type="project" value="TreeGrafter"/>
</dbReference>
<evidence type="ECO:0000256" key="4">
    <source>
        <dbReference type="ARBA" id="ARBA00022692"/>
    </source>
</evidence>
<evidence type="ECO:0000313" key="13">
    <source>
        <dbReference type="RefSeq" id="XP_026274236.1"/>
    </source>
</evidence>
<dbReference type="PROSITE" id="PS01188">
    <property type="entry name" value="ELO"/>
    <property type="match status" value="1"/>
</dbReference>
<dbReference type="GO" id="GO:0034625">
    <property type="term" value="P:fatty acid elongation, monounsaturated fatty acid"/>
    <property type="evidence" value="ECO:0007669"/>
    <property type="project" value="TreeGrafter"/>
</dbReference>
<gene>
    <name evidence="12 13" type="primary">LOC113203661</name>
</gene>
<dbReference type="InterPro" id="IPR002076">
    <property type="entry name" value="ELO_fam"/>
</dbReference>
<dbReference type="RefSeq" id="XP_026274236.1">
    <property type="nucleotide sequence ID" value="XM_026418451.2"/>
</dbReference>
<evidence type="ECO:0000256" key="8">
    <source>
        <dbReference type="ARBA" id="ARBA00023136"/>
    </source>
</evidence>
<evidence type="ECO:0000256" key="2">
    <source>
        <dbReference type="ARBA" id="ARBA00022516"/>
    </source>
</evidence>
<name>A0A6J1S665_FRAOC</name>
<dbReference type="PANTHER" id="PTHR11157">
    <property type="entry name" value="FATTY ACID ACYL TRANSFERASE-RELATED"/>
    <property type="match status" value="1"/>
</dbReference>
<evidence type="ECO:0000313" key="11">
    <source>
        <dbReference type="Proteomes" id="UP000504606"/>
    </source>
</evidence>